<dbReference type="RefSeq" id="XP_067802365.1">
    <property type="nucleotide sequence ID" value="XM_067948214.1"/>
</dbReference>
<name>A0AAD9UN93_9APIC</name>
<evidence type="ECO:0000313" key="1">
    <source>
        <dbReference type="EMBL" id="KAK2195522.1"/>
    </source>
</evidence>
<dbReference type="Proteomes" id="UP001214638">
    <property type="component" value="Unassembled WGS sequence"/>
</dbReference>
<protein>
    <submittedName>
        <fullName evidence="1">Armadillo-type fold</fullName>
    </submittedName>
</protein>
<dbReference type="AlphaFoldDB" id="A0AAD9UN93"/>
<evidence type="ECO:0000313" key="2">
    <source>
        <dbReference type="Proteomes" id="UP001214638"/>
    </source>
</evidence>
<dbReference type="SUPFAM" id="SSF48371">
    <property type="entry name" value="ARM repeat"/>
    <property type="match status" value="1"/>
</dbReference>
<dbReference type="GeneID" id="94337495"/>
<keyword evidence="2" id="KW-1185">Reference proteome</keyword>
<accession>A0AAD9UN93</accession>
<gene>
    <name evidence="1" type="ORF">BdWA1_003198</name>
</gene>
<dbReference type="InterPro" id="IPR016024">
    <property type="entry name" value="ARM-type_fold"/>
</dbReference>
<dbReference type="KEGG" id="bdw:94337495"/>
<reference evidence="1" key="1">
    <citation type="journal article" date="2023" name="Nat. Microbiol.">
        <title>Babesia duncani multi-omics identifies virulence factors and drug targets.</title>
        <authorList>
            <person name="Singh P."/>
            <person name="Lonardi S."/>
            <person name="Liang Q."/>
            <person name="Vydyam P."/>
            <person name="Khabirova E."/>
            <person name="Fang T."/>
            <person name="Gihaz S."/>
            <person name="Thekkiniath J."/>
            <person name="Munshi M."/>
            <person name="Abel S."/>
            <person name="Ciampossin L."/>
            <person name="Batugedara G."/>
            <person name="Gupta M."/>
            <person name="Lu X.M."/>
            <person name="Lenz T."/>
            <person name="Chakravarty S."/>
            <person name="Cornillot E."/>
            <person name="Hu Y."/>
            <person name="Ma W."/>
            <person name="Gonzalez L.M."/>
            <person name="Sanchez S."/>
            <person name="Estrada K."/>
            <person name="Sanchez-Flores A."/>
            <person name="Montero E."/>
            <person name="Harb O.S."/>
            <person name="Le Roch K.G."/>
            <person name="Mamoun C.B."/>
        </authorList>
    </citation>
    <scope>NUCLEOTIDE SEQUENCE</scope>
    <source>
        <strain evidence="1">WA1</strain>
    </source>
</reference>
<dbReference type="EMBL" id="JALLKP010000004">
    <property type="protein sequence ID" value="KAK2195522.1"/>
    <property type="molecule type" value="Genomic_DNA"/>
</dbReference>
<comment type="caution">
    <text evidence="1">The sequence shown here is derived from an EMBL/GenBank/DDBJ whole genome shotgun (WGS) entry which is preliminary data.</text>
</comment>
<sequence length="689" mass="77418">MMSKDSGTCSTAPSCGDLVISSKITKGLFPGPLVELKRLQLVANSRVQVLLKRPRLKHAITSRELVDVEILKKSITDAALSVADAYAYDIALVMLSCLQGDNTNDVDLQVVNHIVNSGALLLASEVVLEFLVNVCIWAVETRKGMNLVHLAHELLVKTDLKTVSLELYLQRLVVTCDWDEDVTSVYWQLRELQLGIKRGHITLEHMEKLKARLVDLARSNCTIFIHDEVACLVAQLEQRGIHTPVSMSTSLKVLQKLLYANCGDAYSGSLTVPKLVRIALGGKVDDRKRALDILGMMGKAAVSTYFKRAIKLLLSHSGLVGLSQRGARWQLDYGLLTVAAIHGDASNILNQGFDILKRFTPIAGGYGNTRIVPDQQLLNDLLPQCSSILNACTAAQLRLGISPKPIHLDIVFYIAGSNRHYHQWVLDFLLALVPGDFHTALVALMELLFLHHPKSRKHKLGYGKGSDARFRGICKLFCALLIERVGSDSCTSYRWVIQELAGDLATNLNGIFKSYTKPIVLEALESILKVVNDDKVVYREAIKCLERAAFLISTDFRMQLAISKLFNAALDNYKCSTKLVTHVVATCICNIEAHVHAFFGLIKVLQSRPSPSMVKMLCHLVNWLEPCYDWDLKTIDASVQFLKQLNRARFRYLRGQYRQLWVSRLICMRIRERIRDYKALHKHKLQRQW</sequence>
<proteinExistence type="predicted"/>
<organism evidence="1 2">
    <name type="scientific">Babesia duncani</name>
    <dbReference type="NCBI Taxonomy" id="323732"/>
    <lineage>
        <taxon>Eukaryota</taxon>
        <taxon>Sar</taxon>
        <taxon>Alveolata</taxon>
        <taxon>Apicomplexa</taxon>
        <taxon>Aconoidasida</taxon>
        <taxon>Piroplasmida</taxon>
        <taxon>Babesiidae</taxon>
        <taxon>Babesia</taxon>
    </lineage>
</organism>